<organism evidence="2 3">
    <name type="scientific">Eragrostis curvula</name>
    <name type="common">weeping love grass</name>
    <dbReference type="NCBI Taxonomy" id="38414"/>
    <lineage>
        <taxon>Eukaryota</taxon>
        <taxon>Viridiplantae</taxon>
        <taxon>Streptophyta</taxon>
        <taxon>Embryophyta</taxon>
        <taxon>Tracheophyta</taxon>
        <taxon>Spermatophyta</taxon>
        <taxon>Magnoliopsida</taxon>
        <taxon>Liliopsida</taxon>
        <taxon>Poales</taxon>
        <taxon>Poaceae</taxon>
        <taxon>PACMAD clade</taxon>
        <taxon>Chloridoideae</taxon>
        <taxon>Eragrostideae</taxon>
        <taxon>Eragrostidinae</taxon>
        <taxon>Eragrostis</taxon>
    </lineage>
</organism>
<name>A0A5J9UJC2_9POAL</name>
<proteinExistence type="predicted"/>
<dbReference type="InterPro" id="IPR001810">
    <property type="entry name" value="F-box_dom"/>
</dbReference>
<sequence>MADVVSRRPDDLQRRVLQFAAVKEAVSAAVLSRRWHRLCLTSGVVSFYIRSYDRVRIAGGFSLPKSDAFLHGAARSRRCPRRRDATNKGPNCFGLQQAKFFADNSQVLQELHVDDASHELDMRPSELEG</sequence>
<evidence type="ECO:0000313" key="3">
    <source>
        <dbReference type="Proteomes" id="UP000324897"/>
    </source>
</evidence>
<reference evidence="2 3" key="1">
    <citation type="journal article" date="2019" name="Sci. Rep.">
        <title>A high-quality genome of Eragrostis curvula grass provides insights into Poaceae evolution and supports new strategies to enhance forage quality.</title>
        <authorList>
            <person name="Carballo J."/>
            <person name="Santos B.A.C.M."/>
            <person name="Zappacosta D."/>
            <person name="Garbus I."/>
            <person name="Selva J.P."/>
            <person name="Gallo C.A."/>
            <person name="Diaz A."/>
            <person name="Albertini E."/>
            <person name="Caccamo M."/>
            <person name="Echenique V."/>
        </authorList>
    </citation>
    <scope>NUCLEOTIDE SEQUENCE [LARGE SCALE GENOMIC DNA]</scope>
    <source>
        <strain evidence="3">cv. Victoria</strain>
        <tissue evidence="2">Leaf</tissue>
    </source>
</reference>
<protein>
    <recommendedName>
        <fullName evidence="1">F-box domain-containing protein</fullName>
    </recommendedName>
</protein>
<dbReference type="Proteomes" id="UP000324897">
    <property type="component" value="Chromosome 2"/>
</dbReference>
<dbReference type="AlphaFoldDB" id="A0A5J9UJC2"/>
<evidence type="ECO:0000259" key="1">
    <source>
        <dbReference type="Pfam" id="PF00646"/>
    </source>
</evidence>
<dbReference type="Pfam" id="PF00646">
    <property type="entry name" value="F-box"/>
    <property type="match status" value="1"/>
</dbReference>
<gene>
    <name evidence="2" type="ORF">EJB05_26269</name>
</gene>
<comment type="caution">
    <text evidence="2">The sequence shown here is derived from an EMBL/GenBank/DDBJ whole genome shotgun (WGS) entry which is preliminary data.</text>
</comment>
<dbReference type="EMBL" id="RWGY01000013">
    <property type="protein sequence ID" value="TVU23883.1"/>
    <property type="molecule type" value="Genomic_DNA"/>
</dbReference>
<evidence type="ECO:0000313" key="2">
    <source>
        <dbReference type="EMBL" id="TVU23883.1"/>
    </source>
</evidence>
<dbReference type="OrthoDB" id="693880at2759"/>
<dbReference type="Gramene" id="TVU23883">
    <property type="protein sequence ID" value="TVU23883"/>
    <property type="gene ID" value="EJB05_26269"/>
</dbReference>
<dbReference type="SUPFAM" id="SSF81383">
    <property type="entry name" value="F-box domain"/>
    <property type="match status" value="1"/>
</dbReference>
<feature type="domain" description="F-box" evidence="1">
    <location>
        <begin position="9"/>
        <end position="41"/>
    </location>
</feature>
<dbReference type="InterPro" id="IPR036047">
    <property type="entry name" value="F-box-like_dom_sf"/>
</dbReference>
<accession>A0A5J9UJC2</accession>
<feature type="non-terminal residue" evidence="2">
    <location>
        <position position="1"/>
    </location>
</feature>
<keyword evidence="3" id="KW-1185">Reference proteome</keyword>